<dbReference type="STRING" id="192903.SAMN04488513_101604"/>
<name>A0A1M6C150_9FLAO</name>
<protein>
    <submittedName>
        <fullName evidence="1">Uncharacterized protein</fullName>
    </submittedName>
</protein>
<gene>
    <name evidence="1" type="ORF">SAMN04488513_101604</name>
</gene>
<proteinExistence type="predicted"/>
<accession>A0A1M6C150</accession>
<sequence>MPQILILEGNSLLITKNKPTNKKHVYGLSPALNFDGADYTKKDTIYTKRPDV</sequence>
<keyword evidence="2" id="KW-1185">Reference proteome</keyword>
<dbReference type="AlphaFoldDB" id="A0A1M6C150"/>
<dbReference type="Proteomes" id="UP000184543">
    <property type="component" value="Unassembled WGS sequence"/>
</dbReference>
<evidence type="ECO:0000313" key="2">
    <source>
        <dbReference type="Proteomes" id="UP000184543"/>
    </source>
</evidence>
<organism evidence="1 2">
    <name type="scientific">Pseudozobellia thermophila</name>
    <dbReference type="NCBI Taxonomy" id="192903"/>
    <lineage>
        <taxon>Bacteria</taxon>
        <taxon>Pseudomonadati</taxon>
        <taxon>Bacteroidota</taxon>
        <taxon>Flavobacteriia</taxon>
        <taxon>Flavobacteriales</taxon>
        <taxon>Flavobacteriaceae</taxon>
        <taxon>Pseudozobellia</taxon>
    </lineage>
</organism>
<evidence type="ECO:0000313" key="1">
    <source>
        <dbReference type="EMBL" id="SHI54727.1"/>
    </source>
</evidence>
<dbReference type="EMBL" id="FQYU01000001">
    <property type="protein sequence ID" value="SHI54727.1"/>
    <property type="molecule type" value="Genomic_DNA"/>
</dbReference>
<reference evidence="2" key="1">
    <citation type="submission" date="2016-11" db="EMBL/GenBank/DDBJ databases">
        <authorList>
            <person name="Varghese N."/>
            <person name="Submissions S."/>
        </authorList>
    </citation>
    <scope>NUCLEOTIDE SEQUENCE [LARGE SCALE GENOMIC DNA]</scope>
    <source>
        <strain evidence="2">DSM 19858</strain>
    </source>
</reference>